<sequence length="141" mass="15447">MQVSRYRAPRDALCGTVPGTAWRDGEGAIVASVDECRQALRDLAARLDRDAETVREKIDLDRTLACRITDLDTAFHGRLAGGRLVDLADGDDPKAKIALSTSSDDLLALVRGELDVTRAVTSRRVSIKANPFDLMKLRKLL</sequence>
<feature type="domain" description="SCP2" evidence="1">
    <location>
        <begin position="61"/>
        <end position="141"/>
    </location>
</feature>
<dbReference type="STRING" id="47855.GA0070606_5823"/>
<dbReference type="EMBL" id="FMHZ01000002">
    <property type="protein sequence ID" value="SCL71753.1"/>
    <property type="molecule type" value="Genomic_DNA"/>
</dbReference>
<dbReference type="AlphaFoldDB" id="A0A1C6VZJ4"/>
<name>A0A1C6VZJ4_9ACTN</name>
<evidence type="ECO:0000313" key="3">
    <source>
        <dbReference type="Proteomes" id="UP000199001"/>
    </source>
</evidence>
<dbReference type="Pfam" id="PF02036">
    <property type="entry name" value="SCP2"/>
    <property type="match status" value="1"/>
</dbReference>
<reference evidence="3" key="1">
    <citation type="submission" date="2016-06" db="EMBL/GenBank/DDBJ databases">
        <authorList>
            <person name="Varghese N."/>
            <person name="Submissions Spin"/>
        </authorList>
    </citation>
    <scope>NUCLEOTIDE SEQUENCE [LARGE SCALE GENOMIC DNA]</scope>
    <source>
        <strain evidence="3">DSM 43903</strain>
    </source>
</reference>
<accession>A0A1C6VZJ4</accession>
<protein>
    <submittedName>
        <fullName evidence="2">SCP-2 sterol transfer family protein</fullName>
    </submittedName>
</protein>
<dbReference type="InterPro" id="IPR003033">
    <property type="entry name" value="SCP2_sterol-bd_dom"/>
</dbReference>
<proteinExistence type="predicted"/>
<evidence type="ECO:0000259" key="1">
    <source>
        <dbReference type="Pfam" id="PF02036"/>
    </source>
</evidence>
<dbReference type="SUPFAM" id="SSF55718">
    <property type="entry name" value="SCP-like"/>
    <property type="match status" value="1"/>
</dbReference>
<gene>
    <name evidence="2" type="ORF">GA0070606_5823</name>
</gene>
<keyword evidence="3" id="KW-1185">Reference proteome</keyword>
<dbReference type="Proteomes" id="UP000199001">
    <property type="component" value="Unassembled WGS sequence"/>
</dbReference>
<dbReference type="Gene3D" id="3.30.1050.10">
    <property type="entry name" value="SCP2 sterol-binding domain"/>
    <property type="match status" value="1"/>
</dbReference>
<dbReference type="InterPro" id="IPR036527">
    <property type="entry name" value="SCP2_sterol-bd_dom_sf"/>
</dbReference>
<organism evidence="2 3">
    <name type="scientific">Micromonospora citrea</name>
    <dbReference type="NCBI Taxonomy" id="47855"/>
    <lineage>
        <taxon>Bacteria</taxon>
        <taxon>Bacillati</taxon>
        <taxon>Actinomycetota</taxon>
        <taxon>Actinomycetes</taxon>
        <taxon>Micromonosporales</taxon>
        <taxon>Micromonosporaceae</taxon>
        <taxon>Micromonospora</taxon>
    </lineage>
</organism>
<evidence type="ECO:0000313" key="2">
    <source>
        <dbReference type="EMBL" id="SCL71753.1"/>
    </source>
</evidence>